<keyword evidence="1" id="KW-0175">Coiled coil</keyword>
<comment type="caution">
    <text evidence="3">The sequence shown here is derived from an EMBL/GenBank/DDBJ whole genome shotgun (WGS) entry which is preliminary data.</text>
</comment>
<reference evidence="3 4" key="1">
    <citation type="submission" date="2020-08" db="EMBL/GenBank/DDBJ databases">
        <title>Genomic Encyclopedia of Type Strains, Phase IV (KMG-IV): sequencing the most valuable type-strain genomes for metagenomic binning, comparative biology and taxonomic classification.</title>
        <authorList>
            <person name="Goeker M."/>
        </authorList>
    </citation>
    <scope>NUCLEOTIDE SEQUENCE [LARGE SCALE GENOMIC DNA]</scope>
    <source>
        <strain evidence="3 4">DSM 25335</strain>
    </source>
</reference>
<feature type="region of interest" description="Disordered" evidence="2">
    <location>
        <begin position="202"/>
        <end position="268"/>
    </location>
</feature>
<evidence type="ECO:0000313" key="4">
    <source>
        <dbReference type="Proteomes" id="UP000566663"/>
    </source>
</evidence>
<feature type="compositionally biased region" description="Basic and acidic residues" evidence="2">
    <location>
        <begin position="115"/>
        <end position="140"/>
    </location>
</feature>
<dbReference type="AlphaFoldDB" id="A0A7W8MGF6"/>
<proteinExistence type="predicted"/>
<protein>
    <submittedName>
        <fullName evidence="3">Uncharacterized protein</fullName>
    </submittedName>
</protein>
<sequence length="268" mass="30774">MSSLRPYIERVSTVFRGAASRMRTGHVVALSVLAAAAFGLVGLRAVELPGPRPVSDSDRLRIEIVPPVEPDLVPGSVMEVGELVDGFQGLPPPLPPLTDVAWSYDDGWDDLDEVSRPRRETRRVSEARDYEPAPETERTSAVRTVQRWFGFDAPQRDFQAEREARRARLDAMERDAREARARERRAAERYRHDRAREDERRVFASREARGGPHWRMVPPDREWREPRRPLPPPDFREPRPERAQEPSRHLSPPPPPDSGPRPYYGWSD</sequence>
<keyword evidence="4" id="KW-1185">Reference proteome</keyword>
<dbReference type="EMBL" id="JACHFZ010000001">
    <property type="protein sequence ID" value="MBB5291087.1"/>
    <property type="molecule type" value="Genomic_DNA"/>
</dbReference>
<organism evidence="3 4">
    <name type="scientific">Brevundimonas basaltis</name>
    <dbReference type="NCBI Taxonomy" id="472166"/>
    <lineage>
        <taxon>Bacteria</taxon>
        <taxon>Pseudomonadati</taxon>
        <taxon>Pseudomonadota</taxon>
        <taxon>Alphaproteobacteria</taxon>
        <taxon>Caulobacterales</taxon>
        <taxon>Caulobacteraceae</taxon>
        <taxon>Brevundimonas</taxon>
    </lineage>
</organism>
<evidence type="ECO:0000256" key="2">
    <source>
        <dbReference type="SAM" id="MobiDB-lite"/>
    </source>
</evidence>
<feature type="coiled-coil region" evidence="1">
    <location>
        <begin position="162"/>
        <end position="189"/>
    </location>
</feature>
<evidence type="ECO:0000256" key="1">
    <source>
        <dbReference type="SAM" id="Coils"/>
    </source>
</evidence>
<accession>A0A7W8MGF6</accession>
<gene>
    <name evidence="3" type="ORF">HNQ67_000583</name>
</gene>
<name>A0A7W8MGF6_9CAUL</name>
<feature type="compositionally biased region" description="Basic and acidic residues" evidence="2">
    <location>
        <begin position="218"/>
        <end position="248"/>
    </location>
</feature>
<feature type="region of interest" description="Disordered" evidence="2">
    <location>
        <begin position="115"/>
        <end position="141"/>
    </location>
</feature>
<dbReference type="Proteomes" id="UP000566663">
    <property type="component" value="Unassembled WGS sequence"/>
</dbReference>
<dbReference type="RefSeq" id="WP_343772095.1">
    <property type="nucleotide sequence ID" value="NZ_BAAAFF010000004.1"/>
</dbReference>
<evidence type="ECO:0000313" key="3">
    <source>
        <dbReference type="EMBL" id="MBB5291087.1"/>
    </source>
</evidence>